<proteinExistence type="inferred from homology"/>
<evidence type="ECO:0000256" key="5">
    <source>
        <dbReference type="SAM" id="MobiDB-lite"/>
    </source>
</evidence>
<dbReference type="InterPro" id="IPR006222">
    <property type="entry name" value="GCVT_N"/>
</dbReference>
<evidence type="ECO:0000259" key="7">
    <source>
        <dbReference type="Pfam" id="PF25455"/>
    </source>
</evidence>
<dbReference type="InterPro" id="IPR017703">
    <property type="entry name" value="YgfZ/GCV_T_CS"/>
</dbReference>
<dbReference type="InterPro" id="IPR045179">
    <property type="entry name" value="YgfZ/GcvT"/>
</dbReference>
<dbReference type="Pfam" id="PF25455">
    <property type="entry name" value="Beta-barrel_CAF17_C"/>
    <property type="match status" value="1"/>
</dbReference>
<dbReference type="OrthoDB" id="191995at2759"/>
<dbReference type="Proteomes" id="UP000013776">
    <property type="component" value="Unassembled WGS sequence"/>
</dbReference>
<evidence type="ECO:0000259" key="6">
    <source>
        <dbReference type="Pfam" id="PF01571"/>
    </source>
</evidence>
<evidence type="ECO:0000313" key="9">
    <source>
        <dbReference type="Proteomes" id="UP000013776"/>
    </source>
</evidence>
<dbReference type="GO" id="GO:0016226">
    <property type="term" value="P:iron-sulfur cluster assembly"/>
    <property type="evidence" value="ECO:0007669"/>
    <property type="project" value="TreeGrafter"/>
</dbReference>
<dbReference type="eggNOG" id="KOG2929">
    <property type="taxonomic scope" value="Eukaryota"/>
</dbReference>
<dbReference type="GO" id="GO:0005759">
    <property type="term" value="C:mitochondrial matrix"/>
    <property type="evidence" value="ECO:0007669"/>
    <property type="project" value="UniProtKB-SubCell"/>
</dbReference>
<dbReference type="PANTHER" id="PTHR22602:SF0">
    <property type="entry name" value="TRANSFERASE CAF17, MITOCHONDRIAL-RELATED"/>
    <property type="match status" value="1"/>
</dbReference>
<keyword evidence="8" id="KW-0808">Transferase</keyword>
<feature type="compositionally biased region" description="Polar residues" evidence="5">
    <location>
        <begin position="236"/>
        <end position="245"/>
    </location>
</feature>
<evidence type="ECO:0000256" key="3">
    <source>
        <dbReference type="ARBA" id="ARBA00023128"/>
    </source>
</evidence>
<evidence type="ECO:0000256" key="1">
    <source>
        <dbReference type="ARBA" id="ARBA00004305"/>
    </source>
</evidence>
<feature type="domain" description="CAF17 C-terminal" evidence="7">
    <location>
        <begin position="212"/>
        <end position="298"/>
    </location>
</feature>
<reference evidence="8 9" key="1">
    <citation type="journal article" date="2013" name="MBio">
        <title>Genome sequencing of the plant pathogen Taphrina deformans, the causal agent of peach leaf curl.</title>
        <authorList>
            <person name="Cisse O.H."/>
            <person name="Almeida J.M.G.C.F."/>
            <person name="Fonseca A."/>
            <person name="Kumar A.A."/>
            <person name="Salojaervi J."/>
            <person name="Overmyer K."/>
            <person name="Hauser P.M."/>
            <person name="Pagni M."/>
        </authorList>
    </citation>
    <scope>NUCLEOTIDE SEQUENCE [LARGE SCALE GENOMIC DNA]</scope>
    <source>
        <strain evidence="9">PYCC 5710 / ATCC 11124 / CBS 356.35 / IMI 108563 / JCM 9778 / NBRC 8474</strain>
    </source>
</reference>
<comment type="caution">
    <text evidence="8">The sequence shown here is derived from an EMBL/GenBank/DDBJ whole genome shotgun (WGS) entry which is preliminary data.</text>
</comment>
<gene>
    <name evidence="8" type="ORF">TAPDE_000797</name>
</gene>
<evidence type="ECO:0000256" key="4">
    <source>
        <dbReference type="ARBA" id="ARBA00093447"/>
    </source>
</evidence>
<protein>
    <submittedName>
        <fullName evidence="8">Transferase caf-17,mitochondrial</fullName>
    </submittedName>
</protein>
<comment type="subcellular location">
    <subcellularLocation>
        <location evidence="1">Mitochondrion matrix</location>
    </subcellularLocation>
</comment>
<dbReference type="InterPro" id="IPR057460">
    <property type="entry name" value="CAF17_C"/>
</dbReference>
<keyword evidence="2" id="KW-0809">Transit peptide</keyword>
<dbReference type="Gene3D" id="3.30.1360.120">
    <property type="entry name" value="Probable tRNA modification gtpase trme, domain 1"/>
    <property type="match status" value="1"/>
</dbReference>
<dbReference type="VEuPathDB" id="FungiDB:TAPDE_000797"/>
<dbReference type="EMBL" id="CAHR02000025">
    <property type="protein sequence ID" value="CCG81106.1"/>
    <property type="molecule type" value="Genomic_DNA"/>
</dbReference>
<dbReference type="AlphaFoldDB" id="R4X761"/>
<comment type="similarity">
    <text evidence="4">Belongs to the GcvT family. CAF17/IBA57 subfamily.</text>
</comment>
<feature type="region of interest" description="Disordered" evidence="5">
    <location>
        <begin position="222"/>
        <end position="248"/>
    </location>
</feature>
<dbReference type="SUPFAM" id="SSF103025">
    <property type="entry name" value="Folate-binding domain"/>
    <property type="match status" value="1"/>
</dbReference>
<evidence type="ECO:0000256" key="2">
    <source>
        <dbReference type="ARBA" id="ARBA00022946"/>
    </source>
</evidence>
<accession>R4X761</accession>
<feature type="domain" description="GCVT N-terminal" evidence="6">
    <location>
        <begin position="12"/>
        <end position="83"/>
    </location>
</feature>
<keyword evidence="3" id="KW-0496">Mitochondrion</keyword>
<dbReference type="PANTHER" id="PTHR22602">
    <property type="entry name" value="TRANSFERASE CAF17, MITOCHONDRIAL-RELATED"/>
    <property type="match status" value="1"/>
</dbReference>
<sequence length="304" mass="33045">MPNLVHLPHRSLISIKGRDTFKYLQALTTNNLSRPQSQYTSFLNAQGRVLYDAFIYRTAESECLVEVDASLADGVVGHLGRYKLRSKFEMRRLDPSELGIYSLFDQSAAAASVPAAGSAESVLQDTRAPNFGTRIVSSSCPSAALDLEPSSVLEYVRHRYRHGVPEGPDELVPGRALPMESNIDYMNGLDFHKGCYLGQELTVRTYHTGVIRKRIVPVTVPPSAENRDAGPWSLETEGSQVTFPTESGVKARPAGRVLGGVGTLGLALLRLDKVGQRGQVTINGSQVDVVASRPGHWPSDPGSM</sequence>
<evidence type="ECO:0000313" key="8">
    <source>
        <dbReference type="EMBL" id="CCG81106.1"/>
    </source>
</evidence>
<dbReference type="GO" id="GO:0016740">
    <property type="term" value="F:transferase activity"/>
    <property type="evidence" value="ECO:0007669"/>
    <property type="project" value="UniProtKB-KW"/>
</dbReference>
<dbReference type="Pfam" id="PF01571">
    <property type="entry name" value="GCV_T"/>
    <property type="match status" value="1"/>
</dbReference>
<dbReference type="STRING" id="1097556.R4X761"/>
<keyword evidence="9" id="KW-1185">Reference proteome</keyword>
<name>R4X761_TAPDE</name>
<organism evidence="8 9">
    <name type="scientific">Taphrina deformans (strain PYCC 5710 / ATCC 11124 / CBS 356.35 / IMI 108563 / JCM 9778 / NBRC 8474)</name>
    <name type="common">Peach leaf curl fungus</name>
    <name type="synonym">Lalaria deformans</name>
    <dbReference type="NCBI Taxonomy" id="1097556"/>
    <lineage>
        <taxon>Eukaryota</taxon>
        <taxon>Fungi</taxon>
        <taxon>Dikarya</taxon>
        <taxon>Ascomycota</taxon>
        <taxon>Taphrinomycotina</taxon>
        <taxon>Taphrinomycetes</taxon>
        <taxon>Taphrinales</taxon>
        <taxon>Taphrinaceae</taxon>
        <taxon>Taphrina</taxon>
    </lineage>
</organism>
<dbReference type="InterPro" id="IPR027266">
    <property type="entry name" value="TrmE/GcvT-like"/>
</dbReference>
<dbReference type="NCBIfam" id="TIGR03317">
    <property type="entry name" value="ygfZ_signature"/>
    <property type="match status" value="1"/>
</dbReference>